<accession>M8DIP5</accession>
<keyword evidence="3" id="KW-1185">Reference proteome</keyword>
<sequence length="766" mass="88024">MSYTPFEWTENLIIGSVDFVSPDEIRVLLDIEAPDSLSLNTGNPHPFPRVNSYVLIPIDEGYLVGQIEWITIERAAFPKRQGMKDFGLVDLPFPLRKISVNPLGILYKKENNIYNFKRGSNSLPTVGTPVLLPTEKHIKAIVEGNKTRGIKIGTSPFGGNIDIYVDPNKLFGRHLAVLGNTGSGKSCSVAGLIHWSLEAIQVVQKENDDKDKENKNNKKEKTVPNIRFIILDPNGEYFNAFCNEETTYEREIPYKVRVFMVNGGEGLDINSCIKPLKVPLWFWNSEEWASFTQASPKMQMPLLRRALREVKAGNSSYGAQNSKDEGKKWLRKYLSSKLISIKSDTKQDVITNFPTKFAKKLKNLSDDLIYKRKDVEEYKELLENLSEIILSIIEKKKQQNGNHYDPFPLQDVEQIVNEIEKILNNLGGIIYHEGPDEDIPVPFSGLLLADYLEITSKDENAEQYIDPLITRIHMLLSNQRIKSIADDSDNVIDLIEWLKEYIIENNIVIVDLSLVPSELIYITAAVIARMIFEALQRYVKKKGVSLPTVLVMEEAHTFIKRYNNDENYNAAKVCTQVFERIAREGRKFGLSLVISSQRPSELSPTVLSQCNTFLLHRITNDRDQEMISKLVPDNLRGLLRELPILPTQMAILLGWATELPVLIRMRDLPEKQRPRSKDPDFWNTWIKKNEKDNKIEDIRAIVEEWQEGWVKKENCEDWEDNVEDMLNKNFSNDEVALTEWDFHEISDDEVVNNELEIDDFEDIDFS</sequence>
<dbReference type="InterPro" id="IPR008571">
    <property type="entry name" value="HerA-like"/>
</dbReference>
<evidence type="ECO:0000259" key="1">
    <source>
        <dbReference type="Pfam" id="PF01935"/>
    </source>
</evidence>
<dbReference type="PATRIC" id="fig|1198630.3.peg.443"/>
<dbReference type="InterPro" id="IPR027417">
    <property type="entry name" value="P-loop_NTPase"/>
</dbReference>
<evidence type="ECO:0000313" key="3">
    <source>
        <dbReference type="Proteomes" id="UP000013242"/>
    </source>
</evidence>
<reference evidence="2 3" key="1">
    <citation type="journal article" date="2013" name="PLoS ONE">
        <title>Genomic Evaluation of Thermoanaerobacter spp. for the Construction of Designer Co-Cultures to Improve Lignocellulosic Biofuel Production.</title>
        <authorList>
            <person name="Verbeke T.J."/>
            <person name="Zhang X."/>
            <person name="Henrissat B."/>
            <person name="Spicer V."/>
            <person name="Rydzak T."/>
            <person name="Krokhin O.V."/>
            <person name="Fristensky B."/>
            <person name="Levin D.B."/>
            <person name="Sparling R."/>
        </authorList>
    </citation>
    <scope>NUCLEOTIDE SEQUENCE [LARGE SCALE GENOMIC DNA]</scope>
    <source>
        <strain evidence="2 3">WC1</strain>
    </source>
</reference>
<proteinExistence type="predicted"/>
<name>M8DIP5_THETY</name>
<gene>
    <name evidence="2" type="ORF">TthWC1_0433</name>
</gene>
<dbReference type="HOGENOM" id="CLU_023842_1_1_9"/>
<dbReference type="PANTHER" id="PTHR42957">
    <property type="entry name" value="HELICASE MJ1565-RELATED"/>
    <property type="match status" value="1"/>
</dbReference>
<evidence type="ECO:0000313" key="2">
    <source>
        <dbReference type="EMBL" id="EMT39952.1"/>
    </source>
</evidence>
<dbReference type="RefSeq" id="WP_004397296.1">
    <property type="nucleotide sequence ID" value="NZ_KB731278.1"/>
</dbReference>
<dbReference type="AlphaFoldDB" id="M8DIP5"/>
<dbReference type="PANTHER" id="PTHR42957:SF1">
    <property type="entry name" value="HELICASE MJ1565-RELATED"/>
    <property type="match status" value="1"/>
</dbReference>
<dbReference type="InterPro" id="IPR002789">
    <property type="entry name" value="HerA_central"/>
</dbReference>
<organism evidence="2 3">
    <name type="scientific">Thermoanaerobacter thermohydrosulfuricus WC1</name>
    <dbReference type="NCBI Taxonomy" id="1198630"/>
    <lineage>
        <taxon>Bacteria</taxon>
        <taxon>Bacillati</taxon>
        <taxon>Bacillota</taxon>
        <taxon>Clostridia</taxon>
        <taxon>Thermoanaerobacterales</taxon>
        <taxon>Thermoanaerobacteraceae</taxon>
        <taxon>Thermoanaerobacter</taxon>
    </lineage>
</organism>
<dbReference type="Proteomes" id="UP000013242">
    <property type="component" value="Unassembled WGS sequence"/>
</dbReference>
<dbReference type="Pfam" id="PF01935">
    <property type="entry name" value="DUF87"/>
    <property type="match status" value="1"/>
</dbReference>
<feature type="domain" description="Helicase HerA central" evidence="1">
    <location>
        <begin position="150"/>
        <end position="531"/>
    </location>
</feature>
<dbReference type="SUPFAM" id="SSF52540">
    <property type="entry name" value="P-loop containing nucleoside triphosphate hydrolases"/>
    <property type="match status" value="1"/>
</dbReference>
<protein>
    <submittedName>
        <fullName evidence="2">Putative ATPase</fullName>
    </submittedName>
</protein>
<comment type="caution">
    <text evidence="2">The sequence shown here is derived from an EMBL/GenBank/DDBJ whole genome shotgun (WGS) entry which is preliminary data.</text>
</comment>
<dbReference type="Gene3D" id="3.40.50.300">
    <property type="entry name" value="P-loop containing nucleotide triphosphate hydrolases"/>
    <property type="match status" value="2"/>
</dbReference>
<dbReference type="EMBL" id="AMYG01000017">
    <property type="protein sequence ID" value="EMT39952.1"/>
    <property type="molecule type" value="Genomic_DNA"/>
</dbReference>